<dbReference type="PROSITE" id="PS50817">
    <property type="entry name" value="INTEIN_N_TER"/>
    <property type="match status" value="1"/>
</dbReference>
<dbReference type="InterPro" id="IPR036844">
    <property type="entry name" value="Hint_dom_sf"/>
</dbReference>
<dbReference type="InterPro" id="IPR006141">
    <property type="entry name" value="Intein_N"/>
</dbReference>
<dbReference type="RefSeq" id="WP_191765176.1">
    <property type="nucleotide sequence ID" value="NZ_JACSPM010000001.1"/>
</dbReference>
<dbReference type="PANTHER" id="PTHR43432">
    <property type="entry name" value="SLR0285 PROTEIN"/>
    <property type="match status" value="1"/>
</dbReference>
<evidence type="ECO:0000256" key="2">
    <source>
        <dbReference type="ARBA" id="ARBA00022813"/>
    </source>
</evidence>
<feature type="domain" description="Hint" evidence="6">
    <location>
        <begin position="384"/>
        <end position="428"/>
    </location>
</feature>
<dbReference type="InterPro" id="IPR030934">
    <property type="entry name" value="Intein_C"/>
</dbReference>
<dbReference type="EMBL" id="JACSPM010000001">
    <property type="protein sequence ID" value="MBD8023152.1"/>
    <property type="molecule type" value="Genomic_DNA"/>
</dbReference>
<dbReference type="SUPFAM" id="SSF51294">
    <property type="entry name" value="Hedgehog/intein (Hint) domain"/>
    <property type="match status" value="1"/>
</dbReference>
<feature type="domain" description="Hint" evidence="7">
    <location>
        <begin position="74"/>
        <end position="173"/>
    </location>
</feature>
<dbReference type="PANTHER" id="PTHR43432:SF3">
    <property type="entry name" value="SLR0285 PROTEIN"/>
    <property type="match status" value="1"/>
</dbReference>
<dbReference type="PROSITE" id="PS50818">
    <property type="entry name" value="INTEIN_C_TER"/>
    <property type="match status" value="1"/>
</dbReference>
<dbReference type="InterPro" id="IPR004860">
    <property type="entry name" value="LAGLIDADG_dom"/>
</dbReference>
<keyword evidence="9" id="KW-1185">Reference proteome</keyword>
<dbReference type="SMART" id="SM00306">
    <property type="entry name" value="HintN"/>
    <property type="match status" value="1"/>
</dbReference>
<dbReference type="InterPro" id="IPR027434">
    <property type="entry name" value="Homing_endonucl"/>
</dbReference>
<dbReference type="InterPro" id="IPR040086">
    <property type="entry name" value="MJ0683-like"/>
</dbReference>
<comment type="caution">
    <text evidence="8">The sequence shown here is derived from an EMBL/GenBank/DDBJ whole genome shotgun (WGS) entry which is preliminary data.</text>
</comment>
<dbReference type="InterPro" id="IPR007197">
    <property type="entry name" value="rSAM"/>
</dbReference>
<evidence type="ECO:0000313" key="9">
    <source>
        <dbReference type="Proteomes" id="UP000602532"/>
    </source>
</evidence>
<evidence type="ECO:0000313" key="8">
    <source>
        <dbReference type="EMBL" id="MBD8023152.1"/>
    </source>
</evidence>
<evidence type="ECO:0000259" key="7">
    <source>
        <dbReference type="SMART" id="SM00306"/>
    </source>
</evidence>
<evidence type="ECO:0000259" key="6">
    <source>
        <dbReference type="SMART" id="SM00305"/>
    </source>
</evidence>
<keyword evidence="2" id="KW-0068">Autocatalytic cleavage</keyword>
<gene>
    <name evidence="8" type="ORF">H9622_06035</name>
</gene>
<name>A0ABR8X1T4_9MICO</name>
<keyword evidence="1" id="KW-0479">Metal-binding</keyword>
<dbReference type="SUPFAM" id="SSF102114">
    <property type="entry name" value="Radical SAM enzymes"/>
    <property type="match status" value="1"/>
</dbReference>
<reference evidence="8 9" key="1">
    <citation type="submission" date="2020-08" db="EMBL/GenBank/DDBJ databases">
        <title>A Genomic Blueprint of the Chicken Gut Microbiome.</title>
        <authorList>
            <person name="Gilroy R."/>
            <person name="Ravi A."/>
            <person name="Getino M."/>
            <person name="Pursley I."/>
            <person name="Horton D.L."/>
            <person name="Alikhan N.-F."/>
            <person name="Baker D."/>
            <person name="Gharbi K."/>
            <person name="Hall N."/>
            <person name="Watson M."/>
            <person name="Adriaenssens E.M."/>
            <person name="Foster-Nyarko E."/>
            <person name="Jarju S."/>
            <person name="Secka A."/>
            <person name="Antonio M."/>
            <person name="Oren A."/>
            <person name="Chaudhuri R."/>
            <person name="La Ragione R.M."/>
            <person name="Hildebrand F."/>
            <person name="Pallen M.J."/>
        </authorList>
    </citation>
    <scope>NUCLEOTIDE SEQUENCE [LARGE SCALE GENOMIC DNA]</scope>
    <source>
        <strain evidence="8 9">Sa1CUA4</strain>
    </source>
</reference>
<dbReference type="InterPro" id="IPR058240">
    <property type="entry name" value="rSAM_sf"/>
</dbReference>
<keyword evidence="4" id="KW-0408">Iron</keyword>
<protein>
    <submittedName>
        <fullName evidence="8">Intein-containing Rv2578c family radical SAM protein</fullName>
    </submittedName>
</protein>
<accession>A0ABR8X1T4</accession>
<dbReference type="InterPro" id="IPR003587">
    <property type="entry name" value="Hint_dom_N"/>
</dbReference>
<evidence type="ECO:0000256" key="5">
    <source>
        <dbReference type="ARBA" id="ARBA00023014"/>
    </source>
</evidence>
<organism evidence="8 9">
    <name type="scientific">Microbacterium gallinarum</name>
    <dbReference type="NCBI Taxonomy" id="2762209"/>
    <lineage>
        <taxon>Bacteria</taxon>
        <taxon>Bacillati</taxon>
        <taxon>Actinomycetota</taxon>
        <taxon>Actinomycetes</taxon>
        <taxon>Micrococcales</taxon>
        <taxon>Microbacteriaceae</taxon>
        <taxon>Microbacterium</taxon>
    </lineage>
</organism>
<dbReference type="Pfam" id="PF14528">
    <property type="entry name" value="LAGLIDADG_3"/>
    <property type="match status" value="1"/>
</dbReference>
<dbReference type="NCBIfam" id="NF038136">
    <property type="entry name" value="rSAM_Rv_intein"/>
    <property type="match status" value="1"/>
</dbReference>
<evidence type="ECO:0000256" key="4">
    <source>
        <dbReference type="ARBA" id="ARBA00023004"/>
    </source>
</evidence>
<sequence length="709" mass="77449">MRWQGQELGIADAAALPGLEHLKGLVQSVTTPEFAGVTFHEVLCKTALNHVPGASAMPFDWTVNPYRGCSHACVYCLDPSTMILMADGRSKALRDVAVGDMVVGTEREGSYRRYTAATVSAKWSTRKRAHRVRLADGTELIASADHRFLTERGWKYVRPAPSGSPQRPFLTTNNKLLGFGIGPTAIDHAESPAYRTGYLTGMIRGDAMMLKREYPRANGRGTYIAHRFRLALADTEALDRSRRYLAVSGVKTNTRVFAEATANRRAMDAIFTSRAADYEAITSLVSWPQDPSPDWHRGFLAGVFDAEGSCSRGILRISNKDPQMIAAIHNALVAYDFDVAIEPIRPNGVTSVRLRGGLAERRRFFELVQPAITRKLALLGAAVKSDAPLRIVSIEDVGETIDMVDITTSTGDFIANGVVSHNCFARGTHEYLELDAGRDFDSQVIVKINVAEVLERELRRGSWAHEPVMLGTNTDPYQRAEGRYKLMPGIVSALTESGTPFSILTKGTLLRRDLPLLREAAASVRVSIAMSIAIFDEALQHLIEPGTPTAAARLETVRAATETGFHVTVFLMPIIPHLTDSIAAIDDALTRIKAAGATRVVYGALHLRPGAKQWFMQWLEQQHPELVSSYLGLYPGASANAPKAYRAWLAKRVRPLLRVHGLDGRAEDDHPRGTPVSGLAARADARASGIITTSRGRASAAAVAEPRLF</sequence>
<dbReference type="SUPFAM" id="SSF55608">
    <property type="entry name" value="Homing endonucleases"/>
    <property type="match status" value="1"/>
</dbReference>
<dbReference type="Pfam" id="PF04055">
    <property type="entry name" value="Radical_SAM"/>
    <property type="match status" value="1"/>
</dbReference>
<dbReference type="CDD" id="cd00081">
    <property type="entry name" value="Hint"/>
    <property type="match status" value="1"/>
</dbReference>
<dbReference type="InterPro" id="IPR003586">
    <property type="entry name" value="Hint_dom_C"/>
</dbReference>
<evidence type="ECO:0000256" key="1">
    <source>
        <dbReference type="ARBA" id="ARBA00022723"/>
    </source>
</evidence>
<keyword evidence="5" id="KW-0411">Iron-sulfur</keyword>
<proteinExistence type="predicted"/>
<evidence type="ECO:0000256" key="3">
    <source>
        <dbReference type="ARBA" id="ARBA00023000"/>
    </source>
</evidence>
<dbReference type="Proteomes" id="UP000602532">
    <property type="component" value="Unassembled WGS sequence"/>
</dbReference>
<dbReference type="Gene3D" id="2.170.16.10">
    <property type="entry name" value="Hedgehog/Intein (Hint) domain"/>
    <property type="match status" value="1"/>
</dbReference>
<dbReference type="SMART" id="SM00305">
    <property type="entry name" value="HintC"/>
    <property type="match status" value="1"/>
</dbReference>
<keyword evidence="3" id="KW-0651">Protein splicing</keyword>
<dbReference type="NCBIfam" id="NF038135">
    <property type="entry name" value="rSAM_Rv2578c"/>
    <property type="match status" value="1"/>
</dbReference>
<dbReference type="Gene3D" id="3.80.30.30">
    <property type="match status" value="1"/>
</dbReference>